<dbReference type="Gene3D" id="3.90.20.20">
    <property type="match status" value="1"/>
</dbReference>
<comment type="similarity">
    <text evidence="1 4 6">Belongs to the GrpE family.</text>
</comment>
<dbReference type="RefSeq" id="WP_158355905.1">
    <property type="nucleotide sequence ID" value="NZ_CP034870.1"/>
</dbReference>
<comment type="subunit">
    <text evidence="4">Homodimer.</text>
</comment>
<keyword evidence="4" id="KW-0963">Cytoplasm</keyword>
<dbReference type="HAMAP" id="MF_01151">
    <property type="entry name" value="GrpE"/>
    <property type="match status" value="1"/>
</dbReference>
<dbReference type="Proteomes" id="UP000298564">
    <property type="component" value="Chromosome"/>
</dbReference>
<dbReference type="SUPFAM" id="SSF58014">
    <property type="entry name" value="Coiled-coil domain of nucleotide exchange factor GrpE"/>
    <property type="match status" value="1"/>
</dbReference>
<dbReference type="SUPFAM" id="SSF51064">
    <property type="entry name" value="Head domain of nucleotide exchange factor GrpE"/>
    <property type="match status" value="1"/>
</dbReference>
<proteinExistence type="inferred from homology"/>
<dbReference type="PANTHER" id="PTHR21237">
    <property type="entry name" value="GRPE PROTEIN"/>
    <property type="match status" value="1"/>
</dbReference>
<dbReference type="InterPro" id="IPR013805">
    <property type="entry name" value="GrpE_CC"/>
</dbReference>
<dbReference type="PRINTS" id="PR00773">
    <property type="entry name" value="GRPEPROTEIN"/>
</dbReference>
<reference evidence="8 9" key="1">
    <citation type="submission" date="2018-12" db="EMBL/GenBank/DDBJ databases">
        <authorList>
            <person name="Chong R.A."/>
        </authorList>
    </citation>
    <scope>NUCLEOTIDE SEQUENCE [LARGE SCALE GENOMIC DNA]</scope>
    <source>
        <strain evidence="8 9">Lps</strain>
    </source>
</reference>
<dbReference type="InterPro" id="IPR009012">
    <property type="entry name" value="GrpE_head"/>
</dbReference>
<dbReference type="GO" id="GO:0005829">
    <property type="term" value="C:cytosol"/>
    <property type="evidence" value="ECO:0007669"/>
    <property type="project" value="TreeGrafter"/>
</dbReference>
<dbReference type="GO" id="GO:0051082">
    <property type="term" value="F:unfolded protein binding"/>
    <property type="evidence" value="ECO:0007669"/>
    <property type="project" value="TreeGrafter"/>
</dbReference>
<dbReference type="GO" id="GO:0000774">
    <property type="term" value="F:adenyl-nucleotide exchange factor activity"/>
    <property type="evidence" value="ECO:0007669"/>
    <property type="project" value="InterPro"/>
</dbReference>
<evidence type="ECO:0000313" key="8">
    <source>
        <dbReference type="EMBL" id="QCI22063.1"/>
    </source>
</evidence>
<evidence type="ECO:0000256" key="3">
    <source>
        <dbReference type="ARBA" id="ARBA00023186"/>
    </source>
</evidence>
<accession>A0A4D6Y082</accession>
<dbReference type="GO" id="GO:0051087">
    <property type="term" value="F:protein-folding chaperone binding"/>
    <property type="evidence" value="ECO:0007669"/>
    <property type="project" value="InterPro"/>
</dbReference>
<keyword evidence="7" id="KW-0175">Coiled coil</keyword>
<name>A0A4D6Y082_9GAMM</name>
<dbReference type="Gene3D" id="2.30.22.10">
    <property type="entry name" value="Head domain of nucleotide exchange factor GrpE"/>
    <property type="match status" value="1"/>
</dbReference>
<sequence>MDNQEKKLNNEDIEKKEENIEDINKKIDSLKLQISESKKQINDIELRKLANIENIKKSTIEKIKIIKKIQTEQFLKQIIPIIDSLEDALTVSKKLNSNNTVLIEGIKLTLQSFLDTLNKLDVTIEGKEEELFDSNLHDAITIEKSNTIPPNHIISVKKKGFMLKKKLLRKAQVIVSKE</sequence>
<feature type="coiled-coil region" evidence="7">
    <location>
        <begin position="1"/>
        <end position="47"/>
    </location>
</feature>
<keyword evidence="2 4" id="KW-0346">Stress response</keyword>
<dbReference type="AlphaFoldDB" id="A0A4D6Y082"/>
<reference evidence="8 9" key="2">
    <citation type="submission" date="2019-05" db="EMBL/GenBank/DDBJ databases">
        <title>Genome evolution of the obligate endosymbiont Buchnera aphidicola.</title>
        <authorList>
            <person name="Moran N.A."/>
        </authorList>
    </citation>
    <scope>NUCLEOTIDE SEQUENCE [LARGE SCALE GENOMIC DNA]</scope>
    <source>
        <strain evidence="8 9">Lps</strain>
    </source>
</reference>
<dbReference type="Pfam" id="PF01025">
    <property type="entry name" value="GrpE"/>
    <property type="match status" value="1"/>
</dbReference>
<dbReference type="OrthoDB" id="9789811at2"/>
<gene>
    <name evidence="4 8" type="primary">grpE</name>
    <name evidence="8" type="ORF">D9V70_00945</name>
</gene>
<dbReference type="InterPro" id="IPR000740">
    <property type="entry name" value="GrpE"/>
</dbReference>
<keyword evidence="3 4" id="KW-0143">Chaperone</keyword>
<evidence type="ECO:0000313" key="9">
    <source>
        <dbReference type="Proteomes" id="UP000298564"/>
    </source>
</evidence>
<evidence type="ECO:0000256" key="1">
    <source>
        <dbReference type="ARBA" id="ARBA00009054"/>
    </source>
</evidence>
<evidence type="ECO:0000256" key="7">
    <source>
        <dbReference type="SAM" id="Coils"/>
    </source>
</evidence>
<evidence type="ECO:0000256" key="6">
    <source>
        <dbReference type="RuleBase" id="RU004478"/>
    </source>
</evidence>
<organism evidence="8 9">
    <name type="scientific">Buchnera aphidicola</name>
    <name type="common">Lipaphis pseudobrassicae</name>
    <dbReference type="NCBI Taxonomy" id="1258543"/>
    <lineage>
        <taxon>Bacteria</taxon>
        <taxon>Pseudomonadati</taxon>
        <taxon>Pseudomonadota</taxon>
        <taxon>Gammaproteobacteria</taxon>
        <taxon>Enterobacterales</taxon>
        <taxon>Erwiniaceae</taxon>
        <taxon>Buchnera</taxon>
    </lineage>
</organism>
<comment type="subcellular location">
    <subcellularLocation>
        <location evidence="4">Cytoplasm</location>
    </subcellularLocation>
</comment>
<dbReference type="GO" id="GO:0042803">
    <property type="term" value="F:protein homodimerization activity"/>
    <property type="evidence" value="ECO:0007669"/>
    <property type="project" value="InterPro"/>
</dbReference>
<dbReference type="EMBL" id="CP034870">
    <property type="protein sequence ID" value="QCI22063.1"/>
    <property type="molecule type" value="Genomic_DNA"/>
</dbReference>
<dbReference type="GO" id="GO:0006457">
    <property type="term" value="P:protein folding"/>
    <property type="evidence" value="ECO:0007669"/>
    <property type="project" value="InterPro"/>
</dbReference>
<comment type="function">
    <text evidence="4 5">Participates actively in the response to hyperosmotic and heat shock by preventing the aggregation of stress-denatured proteins, in association with DnaK and GrpE. It is the nucleotide exchange factor for DnaK and may function as a thermosensor. Unfolded proteins bind initially to DnaJ; upon interaction with the DnaJ-bound protein, DnaK hydrolyzes its bound ATP, resulting in the formation of a stable complex. GrpE releases ADP from DnaK; ATP binding to DnaK triggers the release of the substrate protein, thus completing the reaction cycle. Several rounds of ATP-dependent interactions between DnaJ, DnaK and GrpE are required for fully efficient folding.</text>
</comment>
<dbReference type="PROSITE" id="PS01071">
    <property type="entry name" value="GRPE"/>
    <property type="match status" value="1"/>
</dbReference>
<dbReference type="PANTHER" id="PTHR21237:SF23">
    <property type="entry name" value="GRPE PROTEIN HOMOLOG, MITOCHONDRIAL"/>
    <property type="match status" value="1"/>
</dbReference>
<evidence type="ECO:0000256" key="5">
    <source>
        <dbReference type="RuleBase" id="RU000639"/>
    </source>
</evidence>
<evidence type="ECO:0000256" key="2">
    <source>
        <dbReference type="ARBA" id="ARBA00023016"/>
    </source>
</evidence>
<protein>
    <recommendedName>
        <fullName evidence="4 5">Protein GrpE</fullName>
    </recommendedName>
    <alternativeName>
        <fullName evidence="4">HSP-70 cofactor</fullName>
    </alternativeName>
</protein>
<evidence type="ECO:0000256" key="4">
    <source>
        <dbReference type="HAMAP-Rule" id="MF_01151"/>
    </source>
</evidence>